<comment type="caution">
    <text evidence="5">The sequence shown here is derived from an EMBL/GenBank/DDBJ whole genome shotgun (WGS) entry which is preliminary data.</text>
</comment>
<evidence type="ECO:0000256" key="1">
    <source>
        <dbReference type="ARBA" id="ARBA00022857"/>
    </source>
</evidence>
<protein>
    <submittedName>
        <fullName evidence="5">NAD(P)-dependent oxidoreductase</fullName>
    </submittedName>
</protein>
<dbReference type="Gene3D" id="3.40.50.720">
    <property type="entry name" value="NAD(P)-binding Rossmann-like Domain"/>
    <property type="match status" value="1"/>
</dbReference>
<name>A0A849KSY5_9HYPH</name>
<dbReference type="RefSeq" id="WP_171319170.1">
    <property type="nucleotide sequence ID" value="NZ_JABFCY010000016.1"/>
</dbReference>
<evidence type="ECO:0000256" key="3">
    <source>
        <dbReference type="SAM" id="MobiDB-lite"/>
    </source>
</evidence>
<feature type="domain" description="NAD-dependent epimerase/dehydratase" evidence="4">
    <location>
        <begin position="13"/>
        <end position="202"/>
    </location>
</feature>
<dbReference type="SUPFAM" id="SSF51735">
    <property type="entry name" value="NAD(P)-binding Rossmann-fold domains"/>
    <property type="match status" value="1"/>
</dbReference>
<evidence type="ECO:0000256" key="2">
    <source>
        <dbReference type="ARBA" id="ARBA00023277"/>
    </source>
</evidence>
<evidence type="ECO:0000259" key="4">
    <source>
        <dbReference type="Pfam" id="PF01370"/>
    </source>
</evidence>
<feature type="region of interest" description="Disordered" evidence="3">
    <location>
        <begin position="213"/>
        <end position="232"/>
    </location>
</feature>
<evidence type="ECO:0000313" key="6">
    <source>
        <dbReference type="Proteomes" id="UP000574931"/>
    </source>
</evidence>
<gene>
    <name evidence="5" type="ORF">HKX02_21665</name>
</gene>
<proteinExistence type="predicted"/>
<dbReference type="AlphaFoldDB" id="A0A849KSY5"/>
<sequence>MNNQIEKRNGPRVVVTGAGGNLGAKAVEALAKTDWCEEIIGFYSPNRPPVIPEGAKAKATAVVADLTDPNGDWRDHLRDVDTVVHFAAKNPVPESTWSDAASSFEMTTNLGLASLQHGVARFVFCSSNHAMGGYKDHPLNDQLGGASGLKESLAPAPGTRWDDGQKQIDSTPYGASKVMGESFTASLAANSGGRMSAISLRVGWALPGDNNPADISVSGSPTGQGSTSAADGEEARTLRWFQGMRLSNEDFDRLLFASIQASSESWPAPSVIINGVSANDGSFWSLDAGRALIGYAPQNNLYAAIGRK</sequence>
<keyword evidence="1" id="KW-0521">NADP</keyword>
<feature type="compositionally biased region" description="Polar residues" evidence="3">
    <location>
        <begin position="217"/>
        <end position="229"/>
    </location>
</feature>
<dbReference type="PANTHER" id="PTHR43103">
    <property type="entry name" value="NUCLEOSIDE-DIPHOSPHATE-SUGAR EPIMERASE"/>
    <property type="match status" value="1"/>
</dbReference>
<reference evidence="5 6" key="1">
    <citation type="submission" date="2020-05" db="EMBL/GenBank/DDBJ databases">
        <title>Draft Genome Sequence of Ochrobactrum soli Isolated from Stable Fly Gut.</title>
        <authorList>
            <person name="Pileggi M.T."/>
            <person name="Vazhakkala L.J."/>
            <person name="Wong C.N."/>
        </authorList>
    </citation>
    <scope>NUCLEOTIDE SEQUENCE [LARGE SCALE GENOMIC DNA]</scope>
    <source>
        <strain evidence="5 6">MTP-C0764</strain>
    </source>
</reference>
<organism evidence="5 6">
    <name type="scientific">Ochrobactrum soli</name>
    <dbReference type="NCBI Taxonomy" id="2448455"/>
    <lineage>
        <taxon>Bacteria</taxon>
        <taxon>Pseudomonadati</taxon>
        <taxon>Pseudomonadota</taxon>
        <taxon>Alphaproteobacteria</taxon>
        <taxon>Hyphomicrobiales</taxon>
        <taxon>Brucellaceae</taxon>
        <taxon>Brucella/Ochrobactrum group</taxon>
        <taxon>Ochrobactrum</taxon>
    </lineage>
</organism>
<dbReference type="PANTHER" id="PTHR43103:SF3">
    <property type="entry name" value="ADP-L-GLYCERO-D-MANNO-HEPTOSE-6-EPIMERASE"/>
    <property type="match status" value="1"/>
</dbReference>
<keyword evidence="2" id="KW-0119">Carbohydrate metabolism</keyword>
<keyword evidence="6" id="KW-1185">Reference proteome</keyword>
<dbReference type="InterPro" id="IPR036291">
    <property type="entry name" value="NAD(P)-bd_dom_sf"/>
</dbReference>
<evidence type="ECO:0000313" key="5">
    <source>
        <dbReference type="EMBL" id="NNU62847.1"/>
    </source>
</evidence>
<dbReference type="Pfam" id="PF01370">
    <property type="entry name" value="Epimerase"/>
    <property type="match status" value="1"/>
</dbReference>
<dbReference type="InterPro" id="IPR001509">
    <property type="entry name" value="Epimerase_deHydtase"/>
</dbReference>
<dbReference type="EMBL" id="JABFCY010000016">
    <property type="protein sequence ID" value="NNU62847.1"/>
    <property type="molecule type" value="Genomic_DNA"/>
</dbReference>
<dbReference type="Proteomes" id="UP000574931">
    <property type="component" value="Unassembled WGS sequence"/>
</dbReference>
<accession>A0A849KSY5</accession>